<evidence type="ECO:0000313" key="4">
    <source>
        <dbReference type="Proteomes" id="UP001278571"/>
    </source>
</evidence>
<proteinExistence type="predicted"/>
<gene>
    <name evidence="2" type="ORF">R2363_38045</name>
    <name evidence="3" type="ORF">R2363_38560</name>
</gene>
<name>A0ABU4KJP7_9ACTN</name>
<evidence type="ECO:0000256" key="1">
    <source>
        <dbReference type="SAM" id="MobiDB-lite"/>
    </source>
</evidence>
<comment type="caution">
    <text evidence="2">The sequence shown here is derived from an EMBL/GenBank/DDBJ whole genome shotgun (WGS) entry which is preliminary data.</text>
</comment>
<sequence length="126" mass="12812">MPPLTPPQQPPRPTRSDQTAPLPQPPQVAHLPQVALVGPPGAPPALAAIRFIALLPPGWRATLTDCDETAALLRLSAPAATPPTEATAALAALLTDPALTGWRLTLPDAPAPGRTATTPADPPDGA</sequence>
<organism evidence="2 4">
    <name type="scientific">Streptomyces roseolus</name>
    <dbReference type="NCBI Taxonomy" id="67358"/>
    <lineage>
        <taxon>Bacteria</taxon>
        <taxon>Bacillati</taxon>
        <taxon>Actinomycetota</taxon>
        <taxon>Actinomycetes</taxon>
        <taxon>Kitasatosporales</taxon>
        <taxon>Streptomycetaceae</taxon>
        <taxon>Streptomyces</taxon>
    </lineage>
</organism>
<reference evidence="2 4" key="1">
    <citation type="submission" date="2023-10" db="EMBL/GenBank/DDBJ databases">
        <authorList>
            <person name="Wang X.X."/>
        </authorList>
    </citation>
    <scope>NUCLEOTIDE SEQUENCE [LARGE SCALE GENOMIC DNA]</scope>
    <source>
        <strain evidence="2 4">NBRC 12816</strain>
    </source>
</reference>
<dbReference type="EMBL" id="JAWJZF010000547">
    <property type="protein sequence ID" value="MDX2298060.1"/>
    <property type="molecule type" value="Genomic_DNA"/>
</dbReference>
<dbReference type="Proteomes" id="UP001278571">
    <property type="component" value="Unassembled WGS sequence"/>
</dbReference>
<evidence type="ECO:0000313" key="3">
    <source>
        <dbReference type="EMBL" id="MDX2298060.1"/>
    </source>
</evidence>
<protein>
    <submittedName>
        <fullName evidence="2">Uncharacterized protein</fullName>
    </submittedName>
</protein>
<feature type="region of interest" description="Disordered" evidence="1">
    <location>
        <begin position="104"/>
        <end position="126"/>
    </location>
</feature>
<keyword evidence="4" id="KW-1185">Reference proteome</keyword>
<dbReference type="EMBL" id="JAWJZF010000547">
    <property type="protein sequence ID" value="MDX2297959.1"/>
    <property type="molecule type" value="Genomic_DNA"/>
</dbReference>
<feature type="region of interest" description="Disordered" evidence="1">
    <location>
        <begin position="1"/>
        <end position="26"/>
    </location>
</feature>
<feature type="compositionally biased region" description="Low complexity" evidence="1">
    <location>
        <begin position="107"/>
        <end position="119"/>
    </location>
</feature>
<accession>A0ABU4KJP7</accession>
<feature type="compositionally biased region" description="Pro residues" evidence="1">
    <location>
        <begin position="1"/>
        <end position="13"/>
    </location>
</feature>
<evidence type="ECO:0000313" key="2">
    <source>
        <dbReference type="EMBL" id="MDX2297959.1"/>
    </source>
</evidence>
<dbReference type="RefSeq" id="WP_319014073.1">
    <property type="nucleotide sequence ID" value="NZ_JAWJZF010000547.1"/>
</dbReference>